<reference evidence="1" key="2">
    <citation type="submission" date="2021-09" db="EMBL/GenBank/DDBJ databases">
        <authorList>
            <person name="Jia N."/>
            <person name="Wang J."/>
            <person name="Shi W."/>
            <person name="Du L."/>
            <person name="Sun Y."/>
            <person name="Zhan W."/>
            <person name="Jiang J."/>
            <person name="Wang Q."/>
            <person name="Zhang B."/>
            <person name="Ji P."/>
            <person name="Sakyi L.B."/>
            <person name="Cui X."/>
            <person name="Yuan T."/>
            <person name="Jiang B."/>
            <person name="Yang W."/>
            <person name="Lam T.T.-Y."/>
            <person name="Chang Q."/>
            <person name="Ding S."/>
            <person name="Wang X."/>
            <person name="Zhu J."/>
            <person name="Ruan X."/>
            <person name="Zhao L."/>
            <person name="Wei J."/>
            <person name="Que T."/>
            <person name="Du C."/>
            <person name="Cheng J."/>
            <person name="Dai P."/>
            <person name="Han X."/>
            <person name="Huang E."/>
            <person name="Gao Y."/>
            <person name="Liu J."/>
            <person name="Shao H."/>
            <person name="Ye R."/>
            <person name="Li L."/>
            <person name="Wei W."/>
            <person name="Wang X."/>
            <person name="Wang C."/>
            <person name="Huo Q."/>
            <person name="Li W."/>
            <person name="Guo W."/>
            <person name="Chen H."/>
            <person name="Chen S."/>
            <person name="Zhou L."/>
            <person name="Zhou L."/>
            <person name="Ni X."/>
            <person name="Tian J."/>
            <person name="Zhou Y."/>
            <person name="Sheng Y."/>
            <person name="Liu T."/>
            <person name="Pan Y."/>
            <person name="Xia L."/>
            <person name="Li J."/>
            <person name="Zhao F."/>
            <person name="Cao W."/>
        </authorList>
    </citation>
    <scope>NUCLEOTIDE SEQUENCE</scope>
    <source>
        <strain evidence="1">Rmic-2018</strain>
        <tissue evidence="1">Larvae</tissue>
    </source>
</reference>
<evidence type="ECO:0000313" key="1">
    <source>
        <dbReference type="EMBL" id="KAH8032333.1"/>
    </source>
</evidence>
<organism evidence="1 2">
    <name type="scientific">Rhipicephalus microplus</name>
    <name type="common">Cattle tick</name>
    <name type="synonym">Boophilus microplus</name>
    <dbReference type="NCBI Taxonomy" id="6941"/>
    <lineage>
        <taxon>Eukaryota</taxon>
        <taxon>Metazoa</taxon>
        <taxon>Ecdysozoa</taxon>
        <taxon>Arthropoda</taxon>
        <taxon>Chelicerata</taxon>
        <taxon>Arachnida</taxon>
        <taxon>Acari</taxon>
        <taxon>Parasitiformes</taxon>
        <taxon>Ixodida</taxon>
        <taxon>Ixodoidea</taxon>
        <taxon>Ixodidae</taxon>
        <taxon>Rhipicephalinae</taxon>
        <taxon>Rhipicephalus</taxon>
        <taxon>Boophilus</taxon>
    </lineage>
</organism>
<sequence>MTDSDSVKKLLDDFIHLDKSLKSVPSVPKRTPAVDANPSLFESVSRYTWLKALAGSHAGFSNNTEDLKLLSPNSKGAGQVMTELRTAKLEVARLYMLLAPVAPYMAVERFEEGQRRSAKMFTAQVKCLNNLGFLFPVPFDTAVASFLGAEKAAVTFNNLWSTTRLAGINALHIGNGYDISKDALMAASIGISGIQATPCTSAAKLSHGDNLRRILVSQ</sequence>
<protein>
    <submittedName>
        <fullName evidence="1">Uncharacterized protein</fullName>
    </submittedName>
</protein>
<dbReference type="AlphaFoldDB" id="A0A9J6EE32"/>
<proteinExistence type="predicted"/>
<keyword evidence="2" id="KW-1185">Reference proteome</keyword>
<dbReference type="Proteomes" id="UP000821866">
    <property type="component" value="Chromosome 3"/>
</dbReference>
<reference evidence="1" key="1">
    <citation type="journal article" date="2020" name="Cell">
        <title>Large-Scale Comparative Analyses of Tick Genomes Elucidate Their Genetic Diversity and Vector Capacities.</title>
        <authorList>
            <consortium name="Tick Genome and Microbiome Consortium (TIGMIC)"/>
            <person name="Jia N."/>
            <person name="Wang J."/>
            <person name="Shi W."/>
            <person name="Du L."/>
            <person name="Sun Y."/>
            <person name="Zhan W."/>
            <person name="Jiang J.F."/>
            <person name="Wang Q."/>
            <person name="Zhang B."/>
            <person name="Ji P."/>
            <person name="Bell-Sakyi L."/>
            <person name="Cui X.M."/>
            <person name="Yuan T.T."/>
            <person name="Jiang B.G."/>
            <person name="Yang W.F."/>
            <person name="Lam T.T."/>
            <person name="Chang Q.C."/>
            <person name="Ding S.J."/>
            <person name="Wang X.J."/>
            <person name="Zhu J.G."/>
            <person name="Ruan X.D."/>
            <person name="Zhao L."/>
            <person name="Wei J.T."/>
            <person name="Ye R.Z."/>
            <person name="Que T.C."/>
            <person name="Du C.H."/>
            <person name="Zhou Y.H."/>
            <person name="Cheng J.X."/>
            <person name="Dai P.F."/>
            <person name="Guo W.B."/>
            <person name="Han X.H."/>
            <person name="Huang E.J."/>
            <person name="Li L.F."/>
            <person name="Wei W."/>
            <person name="Gao Y.C."/>
            <person name="Liu J.Z."/>
            <person name="Shao H.Z."/>
            <person name="Wang X."/>
            <person name="Wang C.C."/>
            <person name="Yang T.C."/>
            <person name="Huo Q.B."/>
            <person name="Li W."/>
            <person name="Chen H.Y."/>
            <person name="Chen S.E."/>
            <person name="Zhou L.G."/>
            <person name="Ni X.B."/>
            <person name="Tian J.H."/>
            <person name="Sheng Y."/>
            <person name="Liu T."/>
            <person name="Pan Y.S."/>
            <person name="Xia L.Y."/>
            <person name="Li J."/>
            <person name="Zhao F."/>
            <person name="Cao W.C."/>
        </authorList>
    </citation>
    <scope>NUCLEOTIDE SEQUENCE</scope>
    <source>
        <strain evidence="1">Rmic-2018</strain>
    </source>
</reference>
<name>A0A9J6EE32_RHIMP</name>
<dbReference type="EMBL" id="JABSTU010000005">
    <property type="protein sequence ID" value="KAH8032333.1"/>
    <property type="molecule type" value="Genomic_DNA"/>
</dbReference>
<evidence type="ECO:0000313" key="2">
    <source>
        <dbReference type="Proteomes" id="UP000821866"/>
    </source>
</evidence>
<gene>
    <name evidence="1" type="ORF">HPB51_024110</name>
</gene>
<accession>A0A9J6EE32</accession>
<comment type="caution">
    <text evidence="1">The sequence shown here is derived from an EMBL/GenBank/DDBJ whole genome shotgun (WGS) entry which is preliminary data.</text>
</comment>